<name>A0AAW0LX65_QUESU</name>
<dbReference type="AlphaFoldDB" id="A0AAW0LX65"/>
<proteinExistence type="predicted"/>
<evidence type="ECO:0000313" key="1">
    <source>
        <dbReference type="EMBL" id="KAK7855939.1"/>
    </source>
</evidence>
<protein>
    <submittedName>
        <fullName evidence="1">Uncharacterized protein</fullName>
    </submittedName>
</protein>
<dbReference type="Proteomes" id="UP000237347">
    <property type="component" value="Unassembled WGS sequence"/>
</dbReference>
<keyword evidence="2" id="KW-1185">Reference proteome</keyword>
<comment type="caution">
    <text evidence="1">The sequence shown here is derived from an EMBL/GenBank/DDBJ whole genome shotgun (WGS) entry which is preliminary data.</text>
</comment>
<reference evidence="1 2" key="1">
    <citation type="journal article" date="2018" name="Sci. Data">
        <title>The draft genome sequence of cork oak.</title>
        <authorList>
            <person name="Ramos A.M."/>
            <person name="Usie A."/>
            <person name="Barbosa P."/>
            <person name="Barros P.M."/>
            <person name="Capote T."/>
            <person name="Chaves I."/>
            <person name="Simoes F."/>
            <person name="Abreu I."/>
            <person name="Carrasquinho I."/>
            <person name="Faro C."/>
            <person name="Guimaraes J.B."/>
            <person name="Mendonca D."/>
            <person name="Nobrega F."/>
            <person name="Rodrigues L."/>
            <person name="Saibo N.J.M."/>
            <person name="Varela M.C."/>
            <person name="Egas C."/>
            <person name="Matos J."/>
            <person name="Miguel C.M."/>
            <person name="Oliveira M.M."/>
            <person name="Ricardo C.P."/>
            <person name="Goncalves S."/>
        </authorList>
    </citation>
    <scope>NUCLEOTIDE SEQUENCE [LARGE SCALE GENOMIC DNA]</scope>
    <source>
        <strain evidence="2">cv. HL8</strain>
    </source>
</reference>
<gene>
    <name evidence="1" type="ORF">CFP56_026002</name>
</gene>
<evidence type="ECO:0000313" key="2">
    <source>
        <dbReference type="Proteomes" id="UP000237347"/>
    </source>
</evidence>
<accession>A0AAW0LX65</accession>
<organism evidence="1 2">
    <name type="scientific">Quercus suber</name>
    <name type="common">Cork oak</name>
    <dbReference type="NCBI Taxonomy" id="58331"/>
    <lineage>
        <taxon>Eukaryota</taxon>
        <taxon>Viridiplantae</taxon>
        <taxon>Streptophyta</taxon>
        <taxon>Embryophyta</taxon>
        <taxon>Tracheophyta</taxon>
        <taxon>Spermatophyta</taxon>
        <taxon>Magnoliopsida</taxon>
        <taxon>eudicotyledons</taxon>
        <taxon>Gunneridae</taxon>
        <taxon>Pentapetalae</taxon>
        <taxon>rosids</taxon>
        <taxon>fabids</taxon>
        <taxon>Fagales</taxon>
        <taxon>Fagaceae</taxon>
        <taxon>Quercus</taxon>
    </lineage>
</organism>
<dbReference type="EMBL" id="PKMF04000041">
    <property type="protein sequence ID" value="KAK7855939.1"/>
    <property type="molecule type" value="Genomic_DNA"/>
</dbReference>
<sequence length="68" mass="7247">MQSIMHYISALVALMSSPEDPSTAMYVQGYDMSCGGLLPVCTRQSKVLNAFGDGGVGVLLEMGEFDRA</sequence>